<dbReference type="EMBL" id="CP101185">
    <property type="protein sequence ID" value="UYV96854.1"/>
    <property type="molecule type" value="Genomic_DNA"/>
</dbReference>
<dbReference type="AlphaFoldDB" id="A0AAX3EGE7"/>
<dbReference type="SUPFAM" id="SSF53098">
    <property type="entry name" value="Ribonuclease H-like"/>
    <property type="match status" value="1"/>
</dbReference>
<gene>
    <name evidence="2" type="ORF">NL394_17660</name>
</gene>
<proteinExistence type="predicted"/>
<evidence type="ECO:0000259" key="1">
    <source>
        <dbReference type="Pfam" id="PF13482"/>
    </source>
</evidence>
<dbReference type="InterPro" id="IPR012337">
    <property type="entry name" value="RNaseH-like_sf"/>
</dbReference>
<evidence type="ECO:0000313" key="3">
    <source>
        <dbReference type="Proteomes" id="UP001163293"/>
    </source>
</evidence>
<dbReference type="InterPro" id="IPR036397">
    <property type="entry name" value="RNaseH_sf"/>
</dbReference>
<dbReference type="Pfam" id="PF13482">
    <property type="entry name" value="RNase_H_2"/>
    <property type="match status" value="1"/>
</dbReference>
<dbReference type="RefSeq" id="WP_264398712.1">
    <property type="nucleotide sequence ID" value="NZ_CP101180.1"/>
</dbReference>
<dbReference type="Gene3D" id="3.30.420.10">
    <property type="entry name" value="Ribonuclease H-like superfamily/Ribonuclease H"/>
    <property type="match status" value="1"/>
</dbReference>
<dbReference type="Proteomes" id="UP001163293">
    <property type="component" value="Chromosome"/>
</dbReference>
<keyword evidence="3" id="KW-1185">Reference proteome</keyword>
<accession>A0AAX3EGE7</accession>
<protein>
    <submittedName>
        <fullName evidence="2">Ribonuclease H-like domain-containing protein</fullName>
    </submittedName>
</protein>
<dbReference type="GO" id="GO:0003676">
    <property type="term" value="F:nucleic acid binding"/>
    <property type="evidence" value="ECO:0007669"/>
    <property type="project" value="InterPro"/>
</dbReference>
<evidence type="ECO:0000313" key="2">
    <source>
        <dbReference type="EMBL" id="UYV96854.1"/>
    </source>
</evidence>
<name>A0AAX3EGE7_PAEUR</name>
<feature type="domain" description="YprB ribonuclease H-like" evidence="1">
    <location>
        <begin position="50"/>
        <end position="196"/>
    </location>
</feature>
<organism evidence="2 3">
    <name type="scientific">Paenarthrobacter ureafaciens</name>
    <dbReference type="NCBI Taxonomy" id="37931"/>
    <lineage>
        <taxon>Bacteria</taxon>
        <taxon>Bacillati</taxon>
        <taxon>Actinomycetota</taxon>
        <taxon>Actinomycetes</taxon>
        <taxon>Micrococcales</taxon>
        <taxon>Micrococcaceae</taxon>
        <taxon>Paenarthrobacter</taxon>
    </lineage>
</organism>
<dbReference type="InterPro" id="IPR038720">
    <property type="entry name" value="YprB_RNase_H-like_dom"/>
</dbReference>
<sequence>MGDLAKRLAPKIAPAAVQQVRILTLDIENSPNLAHVWSLFNQNVSLSQLQDTAKVISVAAKWYGDKEVLFYSDHHNGHKEMIHKIHALVSEADLIVGYNSAGFDMKHLNREFILAGLNPPAPYKNVDLLLTVRKQFKFSSGKLDHVAQQLGLGKKTSHIGHELWVKCMAGDDKAWDTMRKYNMQDVVLTEKLYDRLRAWIPNHPHLSMFTGEEWGCPVCGNKDLSKFRAGTSYANVQRYRMYQCTCGHWVRGTKKLQDATQTRSAR</sequence>
<reference evidence="2" key="1">
    <citation type="submission" date="2022-07" db="EMBL/GenBank/DDBJ databases">
        <authorList>
            <person name="Wu T."/>
        </authorList>
    </citation>
    <scope>NUCLEOTIDE SEQUENCE</scope>
    <source>
        <strain evidence="2">SD-1</strain>
    </source>
</reference>